<protein>
    <submittedName>
        <fullName evidence="1">Uncharacterized protein</fullName>
    </submittedName>
</protein>
<dbReference type="EMBL" id="OV651829">
    <property type="protein sequence ID" value="CAH1104418.1"/>
    <property type="molecule type" value="Genomic_DNA"/>
</dbReference>
<dbReference type="OrthoDB" id="7482667at2759"/>
<evidence type="ECO:0000313" key="1">
    <source>
        <dbReference type="EMBL" id="CAH1104418.1"/>
    </source>
</evidence>
<organism evidence="1 2">
    <name type="scientific">Psylliodes chrysocephalus</name>
    <dbReference type="NCBI Taxonomy" id="3402493"/>
    <lineage>
        <taxon>Eukaryota</taxon>
        <taxon>Metazoa</taxon>
        <taxon>Ecdysozoa</taxon>
        <taxon>Arthropoda</taxon>
        <taxon>Hexapoda</taxon>
        <taxon>Insecta</taxon>
        <taxon>Pterygota</taxon>
        <taxon>Neoptera</taxon>
        <taxon>Endopterygota</taxon>
        <taxon>Coleoptera</taxon>
        <taxon>Polyphaga</taxon>
        <taxon>Cucujiformia</taxon>
        <taxon>Chrysomeloidea</taxon>
        <taxon>Chrysomelidae</taxon>
        <taxon>Galerucinae</taxon>
        <taxon>Alticini</taxon>
        <taxon>Psylliodes</taxon>
    </lineage>
</organism>
<name>A0A9P0G917_9CUCU</name>
<dbReference type="Proteomes" id="UP001153636">
    <property type="component" value="Chromosome 17"/>
</dbReference>
<dbReference type="AlphaFoldDB" id="A0A9P0G917"/>
<keyword evidence="2" id="KW-1185">Reference proteome</keyword>
<accession>A0A9P0G917</accession>
<evidence type="ECO:0000313" key="2">
    <source>
        <dbReference type="Proteomes" id="UP001153636"/>
    </source>
</evidence>
<sequence length="279" mass="31412">MKEFESDSRIIRSLYFDVRKDKTLLQKNKNGRLYKKTVVEEHISLIEQPEYIYIGHITPTTGTEKSFGKAQLNFFDKNNLELDNLAAVGCNGTVVNTGSKKGVINISDGSAASIASAVLKDVGIITTEDPLTRADKKVSREQKKSRNTAMKEFESDSRIIRSLYFNVRKDKTLLQKNKNGRLYKKTVVEEHISLIEQPEYIYIGHVTPTTGTEKSFGKAQLNFFDKNNLELDNLAAVGCNCTVVNTGSKKGVIKYIEQSFIMVYLPTTRQPIAIKTFIP</sequence>
<reference evidence="1" key="1">
    <citation type="submission" date="2022-01" db="EMBL/GenBank/DDBJ databases">
        <authorList>
            <person name="King R."/>
        </authorList>
    </citation>
    <scope>NUCLEOTIDE SEQUENCE</scope>
</reference>
<proteinExistence type="predicted"/>
<gene>
    <name evidence="1" type="ORF">PSYICH_LOCUS5494</name>
</gene>